<sequence>MAFQNLALALLLTSGGMYACISIISLFNSSSCVLIRDFSNMLMVGQLIVWISNPSFQLPSLPWSIARQRFLEHYVSDDMVAVYRDRFESIRKSLKETVLGFADRYLQAMRLAELDPKLGD</sequence>
<name>A0A0H5R181_9EUKA</name>
<reference evidence="1" key="1">
    <citation type="submission" date="2015-04" db="EMBL/GenBank/DDBJ databases">
        <title>The genome sequence of the plant pathogenic Rhizarian Plasmodiophora brassicae reveals insights in its biotrophic life cycle and the origin of chitin synthesis.</title>
        <authorList>
            <person name="Schwelm A."/>
            <person name="Fogelqvist J."/>
            <person name="Knaust A."/>
            <person name="Julke S."/>
            <person name="Lilja T."/>
            <person name="Dhandapani V."/>
            <person name="Bonilla-Rosso G."/>
            <person name="Karlsson M."/>
            <person name="Shevchenko A."/>
            <person name="Choi S.R."/>
            <person name="Kim H.G."/>
            <person name="Park J.Y."/>
            <person name="Lim Y.P."/>
            <person name="Ludwig-Muller J."/>
            <person name="Dixelius C."/>
        </authorList>
    </citation>
    <scope>NUCLEOTIDE SEQUENCE</scope>
    <source>
        <tissue evidence="1">Potato root galls</tissue>
    </source>
</reference>
<evidence type="ECO:0000313" key="1">
    <source>
        <dbReference type="EMBL" id="CRZ07978.1"/>
    </source>
</evidence>
<dbReference type="EMBL" id="HACM01007536">
    <property type="protein sequence ID" value="CRZ07978.1"/>
    <property type="molecule type" value="Transcribed_RNA"/>
</dbReference>
<dbReference type="AlphaFoldDB" id="A0A0H5R181"/>
<proteinExistence type="predicted"/>
<protein>
    <submittedName>
        <fullName evidence="1">Uncharacterized protein</fullName>
    </submittedName>
</protein>
<accession>A0A0H5R181</accession>
<organism evidence="1">
    <name type="scientific">Spongospora subterranea</name>
    <dbReference type="NCBI Taxonomy" id="70186"/>
    <lineage>
        <taxon>Eukaryota</taxon>
        <taxon>Sar</taxon>
        <taxon>Rhizaria</taxon>
        <taxon>Endomyxa</taxon>
        <taxon>Phytomyxea</taxon>
        <taxon>Plasmodiophorida</taxon>
        <taxon>Plasmodiophoridae</taxon>
        <taxon>Spongospora</taxon>
    </lineage>
</organism>
<feature type="non-terminal residue" evidence="1">
    <location>
        <position position="120"/>
    </location>
</feature>